<name>A0A078A7U8_STYLE</name>
<dbReference type="OrthoDB" id="312140at2759"/>
<dbReference type="EMBL" id="CCKQ01006334">
    <property type="protein sequence ID" value="CDW77642.1"/>
    <property type="molecule type" value="Genomic_DNA"/>
</dbReference>
<dbReference type="Gene3D" id="2.130.10.10">
    <property type="entry name" value="YVTN repeat-like/Quinoprotein amine dehydrogenase"/>
    <property type="match status" value="2"/>
</dbReference>
<proteinExistence type="predicted"/>
<keyword evidence="1" id="KW-0853">WD repeat</keyword>
<feature type="region of interest" description="Disordered" evidence="2">
    <location>
        <begin position="411"/>
        <end position="435"/>
    </location>
</feature>
<dbReference type="PROSITE" id="PS50082">
    <property type="entry name" value="WD_REPEATS_2"/>
    <property type="match status" value="2"/>
</dbReference>
<dbReference type="PANTHER" id="PTHR19847">
    <property type="entry name" value="DDB1- AND CUL4-ASSOCIATED FACTOR 11"/>
    <property type="match status" value="1"/>
</dbReference>
<dbReference type="InParanoid" id="A0A078A7U8"/>
<dbReference type="InterPro" id="IPR051859">
    <property type="entry name" value="DCAF"/>
</dbReference>
<dbReference type="InterPro" id="IPR001680">
    <property type="entry name" value="WD40_rpt"/>
</dbReference>
<organism evidence="3 4">
    <name type="scientific">Stylonychia lemnae</name>
    <name type="common">Ciliate</name>
    <dbReference type="NCBI Taxonomy" id="5949"/>
    <lineage>
        <taxon>Eukaryota</taxon>
        <taxon>Sar</taxon>
        <taxon>Alveolata</taxon>
        <taxon>Ciliophora</taxon>
        <taxon>Intramacronucleata</taxon>
        <taxon>Spirotrichea</taxon>
        <taxon>Stichotrichia</taxon>
        <taxon>Sporadotrichida</taxon>
        <taxon>Oxytrichidae</taxon>
        <taxon>Stylonychinae</taxon>
        <taxon>Stylonychia</taxon>
    </lineage>
</organism>
<dbReference type="SMART" id="SM00320">
    <property type="entry name" value="WD40"/>
    <property type="match status" value="5"/>
</dbReference>
<dbReference type="InterPro" id="IPR015943">
    <property type="entry name" value="WD40/YVTN_repeat-like_dom_sf"/>
</dbReference>
<evidence type="ECO:0000313" key="3">
    <source>
        <dbReference type="EMBL" id="CDW77642.1"/>
    </source>
</evidence>
<evidence type="ECO:0000256" key="2">
    <source>
        <dbReference type="SAM" id="MobiDB-lite"/>
    </source>
</evidence>
<keyword evidence="4" id="KW-1185">Reference proteome</keyword>
<dbReference type="GO" id="GO:0043161">
    <property type="term" value="P:proteasome-mediated ubiquitin-dependent protein catabolic process"/>
    <property type="evidence" value="ECO:0007669"/>
    <property type="project" value="TreeGrafter"/>
</dbReference>
<dbReference type="AlphaFoldDB" id="A0A078A7U8"/>
<feature type="repeat" description="WD" evidence="1">
    <location>
        <begin position="180"/>
        <end position="223"/>
    </location>
</feature>
<sequence>MMRTWKFNKMRGKIMKNKSSMKSIKKRKQQFDIDFEGRDERNFYQHILPNSLATTYEEDITARIYGGRFTKKGNLYYASSQEELILYDTTDPNKWQLKTIYSPNNISWTILDMDVDKNEQFLRQETLRVVTDEEDNNRRRFFGMMSVKFSPCGKQTLSSSNRCQLLLYDLESNRTIKKVEKAHQEDINSVCFSHHYNPNIFYSASDDCVLKVWDQRTLQDGKSCVGKFVGHSQGITCVAGRNDGNYLASNGKDQLLKLWDLRYMITPNNFLKVRPFKRNTAFDYRMHDFYLPNPLDQKRHPDDKSVMTFSGHEVLRTLIKCQFSPEQTTGQRYIISGGSNGEVHIFDILSGETATVLNDEQYDQEYFDEEDMCSRDVSWHPEVPLIAQTSFQCQIKVWNYESDEIKIKEVKSEDQSMKQSRVMTRSMLKQRNNKQ</sequence>
<evidence type="ECO:0000256" key="1">
    <source>
        <dbReference type="PROSITE-ProRule" id="PRU00221"/>
    </source>
</evidence>
<feature type="compositionally biased region" description="Polar residues" evidence="2">
    <location>
        <begin position="417"/>
        <end position="435"/>
    </location>
</feature>
<feature type="repeat" description="WD" evidence="1">
    <location>
        <begin position="228"/>
        <end position="262"/>
    </location>
</feature>
<dbReference type="Pfam" id="PF00400">
    <property type="entry name" value="WD40"/>
    <property type="match status" value="2"/>
</dbReference>
<dbReference type="InterPro" id="IPR036322">
    <property type="entry name" value="WD40_repeat_dom_sf"/>
</dbReference>
<dbReference type="PROSITE" id="PS50294">
    <property type="entry name" value="WD_REPEATS_REGION"/>
    <property type="match status" value="1"/>
</dbReference>
<dbReference type="PANTHER" id="PTHR19847:SF7">
    <property type="entry name" value="DDB1- AND CUL4-ASSOCIATED FACTOR 11"/>
    <property type="match status" value="1"/>
</dbReference>
<reference evidence="3 4" key="1">
    <citation type="submission" date="2014-06" db="EMBL/GenBank/DDBJ databases">
        <authorList>
            <person name="Swart Estienne"/>
        </authorList>
    </citation>
    <scope>NUCLEOTIDE SEQUENCE [LARGE SCALE GENOMIC DNA]</scope>
    <source>
        <strain evidence="3 4">130c</strain>
    </source>
</reference>
<protein>
    <submittedName>
        <fullName evidence="3">Wd repeat protein</fullName>
    </submittedName>
</protein>
<dbReference type="SUPFAM" id="SSF50978">
    <property type="entry name" value="WD40 repeat-like"/>
    <property type="match status" value="1"/>
</dbReference>
<dbReference type="Proteomes" id="UP000039865">
    <property type="component" value="Unassembled WGS sequence"/>
</dbReference>
<accession>A0A078A7U8</accession>
<dbReference type="GO" id="GO:0080008">
    <property type="term" value="C:Cul4-RING E3 ubiquitin ligase complex"/>
    <property type="evidence" value="ECO:0007669"/>
    <property type="project" value="TreeGrafter"/>
</dbReference>
<gene>
    <name evidence="3" type="primary">Contig5079.g5430</name>
    <name evidence="3" type="ORF">STYLEM_6606</name>
</gene>
<evidence type="ECO:0000313" key="4">
    <source>
        <dbReference type="Proteomes" id="UP000039865"/>
    </source>
</evidence>